<dbReference type="InterPro" id="IPR015590">
    <property type="entry name" value="Aldehyde_DH_dom"/>
</dbReference>
<evidence type="ECO:0000313" key="4">
    <source>
        <dbReference type="EMBL" id="OEV38594.1"/>
    </source>
</evidence>
<proteinExistence type="predicted"/>
<name>A0A1E7ND65_KITAU</name>
<dbReference type="SUPFAM" id="SSF53720">
    <property type="entry name" value="ALDH-like"/>
    <property type="match status" value="1"/>
</dbReference>
<accession>A0A8H9HPR4</accession>
<reference evidence="4 5" key="2">
    <citation type="submission" date="2014-07" db="EMBL/GenBank/DDBJ databases">
        <authorList>
            <person name="Zhang J.E."/>
            <person name="Yang H."/>
            <person name="Guo J."/>
            <person name="Deng Z."/>
            <person name="Luo H."/>
            <person name="Luo M."/>
            <person name="Zhao B."/>
        </authorList>
    </citation>
    <scope>NUCLEOTIDE SEQUENCE [LARGE SCALE GENOMIC DNA]</scope>
    <source>
        <strain evidence="4">ATCC 10762</strain>
        <strain evidence="5">ATCC 10762 / DSM 40127 / CCM 3239 / JCM 4008 / LMG 5968 / NBRC 12843 / NCIMB 8234 / A-377</strain>
    </source>
</reference>
<keyword evidence="5" id="KW-1185">Reference proteome</keyword>
<keyword evidence="1" id="KW-0560">Oxidoreductase</keyword>
<reference evidence="3" key="5">
    <citation type="submission" date="2020-09" db="EMBL/GenBank/DDBJ databases">
        <authorList>
            <person name="Sun Q."/>
            <person name="Ohkuma M."/>
        </authorList>
    </citation>
    <scope>NUCLEOTIDE SEQUENCE</scope>
    <source>
        <strain evidence="3">JCM 4434</strain>
    </source>
</reference>
<protein>
    <recommendedName>
        <fullName evidence="2">Aldehyde dehydrogenase domain-containing protein</fullName>
    </recommendedName>
</protein>
<dbReference type="EMBL" id="BMUB01000005">
    <property type="protein sequence ID" value="GGU75281.1"/>
    <property type="molecule type" value="Genomic_DNA"/>
</dbReference>
<comment type="caution">
    <text evidence="4">The sequence shown here is derived from an EMBL/GenBank/DDBJ whole genome shotgun (WGS) entry which is preliminary data.</text>
</comment>
<dbReference type="GeneID" id="97490434"/>
<evidence type="ECO:0000313" key="3">
    <source>
        <dbReference type="EMBL" id="GGU75281.1"/>
    </source>
</evidence>
<dbReference type="Proteomes" id="UP000037395">
    <property type="component" value="Unassembled WGS sequence"/>
</dbReference>
<feature type="domain" description="Aldehyde dehydrogenase" evidence="2">
    <location>
        <begin position="16"/>
        <end position="56"/>
    </location>
</feature>
<organism evidence="4 5">
    <name type="scientific">Kitasatospora aureofaciens</name>
    <name type="common">Streptomyces aureofaciens</name>
    <dbReference type="NCBI Taxonomy" id="1894"/>
    <lineage>
        <taxon>Bacteria</taxon>
        <taxon>Bacillati</taxon>
        <taxon>Actinomycetota</taxon>
        <taxon>Actinomycetes</taxon>
        <taxon>Kitasatosporales</taxon>
        <taxon>Streptomycetaceae</taxon>
        <taxon>Kitasatospora</taxon>
    </lineage>
</organism>
<reference evidence="4" key="3">
    <citation type="submission" date="2016-08" db="EMBL/GenBank/DDBJ databases">
        <title>Sequencing, Assembly and Comparative Genomics of S. aureofaciens ATCC 10762.</title>
        <authorList>
            <person name="Gradnigo J.S."/>
            <person name="Johnson N."/>
            <person name="Somerville G.A."/>
        </authorList>
    </citation>
    <scope>NUCLEOTIDE SEQUENCE [LARGE SCALE GENOMIC DNA]</scope>
    <source>
        <strain evidence="4">ATCC 10762</strain>
    </source>
</reference>
<dbReference type="InterPro" id="IPR016162">
    <property type="entry name" value="Ald_DH_N"/>
</dbReference>
<sequence length="79" mass="8519">MRRRFLAALRGLRIPVAVLNPATERVLTTVPAGGAADVDAAVTAARRAAPGWAATTRFLQYKPLQYCPARARGCRTALR</sequence>
<dbReference type="EMBL" id="JPRF03000013">
    <property type="protein sequence ID" value="OEV38594.1"/>
    <property type="molecule type" value="Genomic_DNA"/>
</dbReference>
<dbReference type="Gene3D" id="3.40.605.10">
    <property type="entry name" value="Aldehyde Dehydrogenase, Chain A, domain 1"/>
    <property type="match status" value="1"/>
</dbReference>
<evidence type="ECO:0000256" key="1">
    <source>
        <dbReference type="ARBA" id="ARBA00023002"/>
    </source>
</evidence>
<evidence type="ECO:0000313" key="5">
    <source>
        <dbReference type="Proteomes" id="UP000037395"/>
    </source>
</evidence>
<dbReference type="GO" id="GO:0016491">
    <property type="term" value="F:oxidoreductase activity"/>
    <property type="evidence" value="ECO:0007669"/>
    <property type="project" value="UniProtKB-KW"/>
</dbReference>
<dbReference type="Pfam" id="PF00171">
    <property type="entry name" value="Aldedh"/>
    <property type="match status" value="1"/>
</dbReference>
<dbReference type="InterPro" id="IPR016161">
    <property type="entry name" value="Ald_DH/histidinol_DH"/>
</dbReference>
<gene>
    <name evidence="3" type="ORF">GCM10010502_29040</name>
    <name evidence="4" type="ORF">HS99_0020215</name>
</gene>
<reference evidence="3" key="1">
    <citation type="journal article" date="2014" name="Int. J. Syst. Evol. Microbiol.">
        <title>Complete genome sequence of Corynebacterium casei LMG S-19264T (=DSM 44701T), isolated from a smear-ripened cheese.</title>
        <authorList>
            <consortium name="US DOE Joint Genome Institute (JGI-PGF)"/>
            <person name="Walter F."/>
            <person name="Albersmeier A."/>
            <person name="Kalinowski J."/>
            <person name="Ruckert C."/>
        </authorList>
    </citation>
    <scope>NUCLEOTIDE SEQUENCE</scope>
    <source>
        <strain evidence="3">JCM 4434</strain>
    </source>
</reference>
<evidence type="ECO:0000259" key="2">
    <source>
        <dbReference type="Pfam" id="PF00171"/>
    </source>
</evidence>
<dbReference type="AlphaFoldDB" id="A0A1E7ND65"/>
<dbReference type="Proteomes" id="UP000610124">
    <property type="component" value="Unassembled WGS sequence"/>
</dbReference>
<accession>A0A1E7ND65</accession>
<reference evidence="5" key="4">
    <citation type="submission" date="2016-08" db="EMBL/GenBank/DDBJ databases">
        <title>Sequencing, assembly and comparative genomics of S. aureofaciens ATCC 10762.</title>
        <authorList>
            <person name="Gradnigo J.S."/>
            <person name="Johnson N."/>
            <person name="Somerville G.A."/>
        </authorList>
    </citation>
    <scope>NUCLEOTIDE SEQUENCE [LARGE SCALE GENOMIC DNA]</scope>
    <source>
        <strain evidence="5">ATCC 10762 / DSM 40127 / CCM 3239 / JCM 4008 / LMG 5968 / NBRC 12843 / NCIMB 8234 / A-377</strain>
    </source>
</reference>
<dbReference type="RefSeq" id="WP_030551484.1">
    <property type="nucleotide sequence ID" value="NZ_BMUB01000005.1"/>
</dbReference>